<dbReference type="OrthoDB" id="7616244at2759"/>
<accession>A0A026X061</accession>
<feature type="region of interest" description="Disordered" evidence="1">
    <location>
        <begin position="1"/>
        <end position="57"/>
    </location>
</feature>
<gene>
    <name evidence="2" type="ORF">X777_11575</name>
</gene>
<proteinExistence type="predicted"/>
<dbReference type="EMBL" id="KK107052">
    <property type="protein sequence ID" value="EZA61642.1"/>
    <property type="molecule type" value="Genomic_DNA"/>
</dbReference>
<organism evidence="2 3">
    <name type="scientific">Ooceraea biroi</name>
    <name type="common">Clonal raider ant</name>
    <name type="synonym">Cerapachys biroi</name>
    <dbReference type="NCBI Taxonomy" id="2015173"/>
    <lineage>
        <taxon>Eukaryota</taxon>
        <taxon>Metazoa</taxon>
        <taxon>Ecdysozoa</taxon>
        <taxon>Arthropoda</taxon>
        <taxon>Hexapoda</taxon>
        <taxon>Insecta</taxon>
        <taxon>Pterygota</taxon>
        <taxon>Neoptera</taxon>
        <taxon>Endopterygota</taxon>
        <taxon>Hymenoptera</taxon>
        <taxon>Apocrita</taxon>
        <taxon>Aculeata</taxon>
        <taxon>Formicoidea</taxon>
        <taxon>Formicidae</taxon>
        <taxon>Dorylinae</taxon>
        <taxon>Ooceraea</taxon>
    </lineage>
</organism>
<evidence type="ECO:0000313" key="2">
    <source>
        <dbReference type="EMBL" id="EZA61642.1"/>
    </source>
</evidence>
<sequence length="109" mass="12759">MIVLQKEDEDTAQSMNITPVQAIVHHHKSSSSCRREKHTERRNHSNEKERKSHQHECKDRRLYLGTTKAEELYLLILTKLKKAISEGIQNDIKKVGDISNQKTLQDLHY</sequence>
<evidence type="ECO:0000313" key="3">
    <source>
        <dbReference type="Proteomes" id="UP000053097"/>
    </source>
</evidence>
<keyword evidence="3" id="KW-1185">Reference proteome</keyword>
<reference evidence="2 3" key="1">
    <citation type="journal article" date="2014" name="Curr. Biol.">
        <title>The genome of the clonal raider ant Cerapachys biroi.</title>
        <authorList>
            <person name="Oxley P.R."/>
            <person name="Ji L."/>
            <person name="Fetter-Pruneda I."/>
            <person name="McKenzie S.K."/>
            <person name="Li C."/>
            <person name="Hu H."/>
            <person name="Zhang G."/>
            <person name="Kronauer D.J."/>
        </authorList>
    </citation>
    <scope>NUCLEOTIDE SEQUENCE [LARGE SCALE GENOMIC DNA]</scope>
</reference>
<feature type="compositionally biased region" description="Basic and acidic residues" evidence="1">
    <location>
        <begin position="33"/>
        <end position="57"/>
    </location>
</feature>
<evidence type="ECO:0000256" key="1">
    <source>
        <dbReference type="SAM" id="MobiDB-lite"/>
    </source>
</evidence>
<name>A0A026X061_OOCBI</name>
<dbReference type="STRING" id="2015173.A0A026X061"/>
<dbReference type="Proteomes" id="UP000053097">
    <property type="component" value="Unassembled WGS sequence"/>
</dbReference>
<protein>
    <submittedName>
        <fullName evidence="2">Uncharacterized protein</fullName>
    </submittedName>
</protein>
<dbReference type="AlphaFoldDB" id="A0A026X061"/>